<protein>
    <submittedName>
        <fullName evidence="2">Uncharacterized protein</fullName>
    </submittedName>
</protein>
<keyword evidence="3" id="KW-1185">Reference proteome</keyword>
<evidence type="ECO:0000313" key="2">
    <source>
        <dbReference type="EMBL" id="NML30307.1"/>
    </source>
</evidence>
<dbReference type="Proteomes" id="UP000583127">
    <property type="component" value="Unassembled WGS sequence"/>
</dbReference>
<organism evidence="2 3">
    <name type="scientific">Paraburkholderia antibiotica</name>
    <dbReference type="NCBI Taxonomy" id="2728839"/>
    <lineage>
        <taxon>Bacteria</taxon>
        <taxon>Pseudomonadati</taxon>
        <taxon>Pseudomonadota</taxon>
        <taxon>Betaproteobacteria</taxon>
        <taxon>Burkholderiales</taxon>
        <taxon>Burkholderiaceae</taxon>
        <taxon>Paraburkholderia</taxon>
    </lineage>
</organism>
<comment type="caution">
    <text evidence="2">The sequence shown here is derived from an EMBL/GenBank/DDBJ whole genome shotgun (WGS) entry which is preliminary data.</text>
</comment>
<accession>A0A7X9ZVV5</accession>
<reference evidence="2 3" key="1">
    <citation type="submission" date="2020-04" db="EMBL/GenBank/DDBJ databases">
        <title>Paraburkholderia sp. G-4-1-8 isolated from soil.</title>
        <authorList>
            <person name="Dahal R.H."/>
        </authorList>
    </citation>
    <scope>NUCLEOTIDE SEQUENCE [LARGE SCALE GENOMIC DNA]</scope>
    <source>
        <strain evidence="2 3">G-4-1-8</strain>
    </source>
</reference>
<gene>
    <name evidence="2" type="ORF">HHL14_05625</name>
</gene>
<sequence>MSFTSRQSAAPRGGRRPASLADSQLQHLENMVDYVTRTGATRPDRFDHGYWEQRIRVLEDTHELIASQRSRIARLRGRLGGEAGSVS</sequence>
<dbReference type="AlphaFoldDB" id="A0A7X9ZVV5"/>
<proteinExistence type="predicted"/>
<evidence type="ECO:0000256" key="1">
    <source>
        <dbReference type="SAM" id="MobiDB-lite"/>
    </source>
</evidence>
<evidence type="ECO:0000313" key="3">
    <source>
        <dbReference type="Proteomes" id="UP000583127"/>
    </source>
</evidence>
<dbReference type="EMBL" id="JABBFZ010000002">
    <property type="protein sequence ID" value="NML30307.1"/>
    <property type="molecule type" value="Genomic_DNA"/>
</dbReference>
<name>A0A7X9ZVV5_9BURK</name>
<dbReference type="RefSeq" id="WP_169496576.1">
    <property type="nucleotide sequence ID" value="NZ_JABBFZ010000002.1"/>
</dbReference>
<feature type="region of interest" description="Disordered" evidence="1">
    <location>
        <begin position="1"/>
        <end position="23"/>
    </location>
</feature>